<dbReference type="Gene3D" id="1.10.10.60">
    <property type="entry name" value="Homeodomain-like"/>
    <property type="match status" value="1"/>
</dbReference>
<dbReference type="Gene3D" id="3.40.50.300">
    <property type="entry name" value="P-loop containing nucleotide triphosphate hydrolases"/>
    <property type="match status" value="1"/>
</dbReference>
<dbReference type="GO" id="GO:0006355">
    <property type="term" value="P:regulation of DNA-templated transcription"/>
    <property type="evidence" value="ECO:0007669"/>
    <property type="project" value="InterPro"/>
</dbReference>
<gene>
    <name evidence="10" type="ORF">NYR54_18075</name>
</gene>
<dbReference type="PROSITE" id="PS50110">
    <property type="entry name" value="RESPONSE_REGULATORY"/>
    <property type="match status" value="1"/>
</dbReference>
<dbReference type="Pfam" id="PF00072">
    <property type="entry name" value="Response_reg"/>
    <property type="match status" value="1"/>
</dbReference>
<evidence type="ECO:0000256" key="1">
    <source>
        <dbReference type="ARBA" id="ARBA00022741"/>
    </source>
</evidence>
<dbReference type="PANTHER" id="PTHR32071">
    <property type="entry name" value="TRANSCRIPTIONAL REGULATORY PROTEIN"/>
    <property type="match status" value="1"/>
</dbReference>
<dbReference type="GO" id="GO:0005524">
    <property type="term" value="F:ATP binding"/>
    <property type="evidence" value="ECO:0007669"/>
    <property type="project" value="UniProtKB-KW"/>
</dbReference>
<keyword evidence="3" id="KW-0902">Two-component regulatory system</keyword>
<keyword evidence="2" id="KW-0067">ATP-binding</keyword>
<dbReference type="InterPro" id="IPR002078">
    <property type="entry name" value="Sigma_54_int"/>
</dbReference>
<evidence type="ECO:0000256" key="5">
    <source>
        <dbReference type="ARBA" id="ARBA00023159"/>
    </source>
</evidence>
<dbReference type="PROSITE" id="PS00688">
    <property type="entry name" value="SIGMA54_INTERACT_3"/>
    <property type="match status" value="1"/>
</dbReference>
<evidence type="ECO:0000256" key="4">
    <source>
        <dbReference type="ARBA" id="ARBA00023015"/>
    </source>
</evidence>
<dbReference type="InterPro" id="IPR003593">
    <property type="entry name" value="AAA+_ATPase"/>
</dbReference>
<keyword evidence="11" id="KW-1185">Reference proteome</keyword>
<organism evidence="10 11">
    <name type="scientific">Chelativorans petroleitrophicus</name>
    <dbReference type="NCBI Taxonomy" id="2975484"/>
    <lineage>
        <taxon>Bacteria</taxon>
        <taxon>Pseudomonadati</taxon>
        <taxon>Pseudomonadota</taxon>
        <taxon>Alphaproteobacteria</taxon>
        <taxon>Hyphomicrobiales</taxon>
        <taxon>Phyllobacteriaceae</taxon>
        <taxon>Chelativorans</taxon>
    </lineage>
</organism>
<feature type="domain" description="Sigma-54 factor interaction" evidence="8">
    <location>
        <begin position="132"/>
        <end position="361"/>
    </location>
</feature>
<dbReference type="Pfam" id="PF02954">
    <property type="entry name" value="HTH_8"/>
    <property type="match status" value="1"/>
</dbReference>
<keyword evidence="7" id="KW-0597">Phosphoprotein</keyword>
<dbReference type="SUPFAM" id="SSF52540">
    <property type="entry name" value="P-loop containing nucleoside triphosphate hydrolases"/>
    <property type="match status" value="1"/>
</dbReference>
<dbReference type="RefSeq" id="WP_261517125.1">
    <property type="nucleotide sequence ID" value="NZ_JAODNV010000028.1"/>
</dbReference>
<evidence type="ECO:0000256" key="6">
    <source>
        <dbReference type="ARBA" id="ARBA00023163"/>
    </source>
</evidence>
<proteinExistence type="predicted"/>
<dbReference type="CDD" id="cd00009">
    <property type="entry name" value="AAA"/>
    <property type="match status" value="1"/>
</dbReference>
<keyword evidence="4" id="KW-0805">Transcription regulation</keyword>
<evidence type="ECO:0000256" key="2">
    <source>
        <dbReference type="ARBA" id="ARBA00022840"/>
    </source>
</evidence>
<dbReference type="SUPFAM" id="SSF52172">
    <property type="entry name" value="CheY-like"/>
    <property type="match status" value="1"/>
</dbReference>
<keyword evidence="5" id="KW-0010">Activator</keyword>
<dbReference type="Gene3D" id="3.40.50.2300">
    <property type="match status" value="1"/>
</dbReference>
<dbReference type="EMBL" id="JAODNV010000028">
    <property type="protein sequence ID" value="MCT8992172.1"/>
    <property type="molecule type" value="Genomic_DNA"/>
</dbReference>
<dbReference type="AlphaFoldDB" id="A0A9X2XA66"/>
<dbReference type="Pfam" id="PF25601">
    <property type="entry name" value="AAA_lid_14"/>
    <property type="match status" value="1"/>
</dbReference>
<dbReference type="Proteomes" id="UP001149009">
    <property type="component" value="Unassembled WGS sequence"/>
</dbReference>
<dbReference type="Pfam" id="PF00158">
    <property type="entry name" value="Sigma54_activat"/>
    <property type="match status" value="1"/>
</dbReference>
<accession>A0A9X2XA66</accession>
<keyword evidence="1" id="KW-0547">Nucleotide-binding</keyword>
<dbReference type="InterPro" id="IPR001789">
    <property type="entry name" value="Sig_transdc_resp-reg_receiver"/>
</dbReference>
<dbReference type="InterPro" id="IPR058031">
    <property type="entry name" value="AAA_lid_NorR"/>
</dbReference>
<dbReference type="SMART" id="SM00448">
    <property type="entry name" value="REC"/>
    <property type="match status" value="1"/>
</dbReference>
<name>A0A9X2XA66_9HYPH</name>
<dbReference type="PRINTS" id="PR01590">
    <property type="entry name" value="HTHFIS"/>
</dbReference>
<dbReference type="Gene3D" id="1.10.8.60">
    <property type="match status" value="1"/>
</dbReference>
<dbReference type="GO" id="GO:0000160">
    <property type="term" value="P:phosphorelay signal transduction system"/>
    <property type="evidence" value="ECO:0007669"/>
    <property type="project" value="UniProtKB-KW"/>
</dbReference>
<dbReference type="InterPro" id="IPR025944">
    <property type="entry name" value="Sigma_54_int_dom_CS"/>
</dbReference>
<reference evidence="10" key="1">
    <citation type="submission" date="2022-08" db="EMBL/GenBank/DDBJ databases">
        <title>Chelativorans sichuanense sp. nov., a paraffin oil-degrading bacterium isolated from a mixture of oil-based drill cuttings and paddy soil.</title>
        <authorList>
            <person name="Yu J."/>
            <person name="Liu H."/>
            <person name="Chen Q."/>
        </authorList>
    </citation>
    <scope>NUCLEOTIDE SEQUENCE</scope>
    <source>
        <strain evidence="10">SCAU 2101</strain>
    </source>
</reference>
<dbReference type="PROSITE" id="PS50045">
    <property type="entry name" value="SIGMA54_INTERACT_4"/>
    <property type="match status" value="1"/>
</dbReference>
<dbReference type="InterPro" id="IPR009057">
    <property type="entry name" value="Homeodomain-like_sf"/>
</dbReference>
<dbReference type="InterPro" id="IPR027417">
    <property type="entry name" value="P-loop_NTPase"/>
</dbReference>
<evidence type="ECO:0000313" key="11">
    <source>
        <dbReference type="Proteomes" id="UP001149009"/>
    </source>
</evidence>
<dbReference type="FunFam" id="3.40.50.300:FF:000006">
    <property type="entry name" value="DNA-binding transcriptional regulator NtrC"/>
    <property type="match status" value="1"/>
</dbReference>
<protein>
    <submittedName>
        <fullName evidence="10">Sigma-54 dependent transcriptional regulator</fullName>
    </submittedName>
</protein>
<dbReference type="SMART" id="SM00382">
    <property type="entry name" value="AAA"/>
    <property type="match status" value="1"/>
</dbReference>
<evidence type="ECO:0000256" key="7">
    <source>
        <dbReference type="PROSITE-ProRule" id="PRU00169"/>
    </source>
</evidence>
<evidence type="ECO:0000313" key="10">
    <source>
        <dbReference type="EMBL" id="MCT8992172.1"/>
    </source>
</evidence>
<dbReference type="InterPro" id="IPR011006">
    <property type="entry name" value="CheY-like_superfamily"/>
</dbReference>
<dbReference type="SUPFAM" id="SSF46689">
    <property type="entry name" value="Homeodomain-like"/>
    <property type="match status" value="1"/>
</dbReference>
<feature type="modified residue" description="4-aspartylphosphate" evidence="7">
    <location>
        <position position="56"/>
    </location>
</feature>
<sequence>MSLEGRVIGLIEDDPIMGESLVQSLTLEGAYVDWWQSGSEAIRGLKATSPDLVVCDIRLPDTTGDRLFSEIAQTRSAPPFLFMTAFGDIDEAVRLMRAGAGDYVAKPFDLETFMDRARSLIRAWSQVRPEGTLGASEAMKRVEQMLRRVAPLTSPVLLTGETGVGKEVCARFLHGISPRADRPIIAVNCAALPTDLMESELFGHERGAFTGAHAQHKGYAERAGGGMLFLDEIAELPLPLQAKLLRLIEERAFTRVGGERKIPFKARLVCATNCDLHAAVRDGRFRLDLLHRINTVSIEIPALRQRPEDIPTLMELFFDQFSAELNSDVRGFASLTIDAALEHSWPGNVRELRNRVERALALSYGQWIMPTDLFPEQATGRDGETVAPLATLSEAREVAERRQIQRALRESAGRVTRAAELLGISRTTLWEKMRRLGIGSGDEEE</sequence>
<evidence type="ECO:0000259" key="8">
    <source>
        <dbReference type="PROSITE" id="PS50045"/>
    </source>
</evidence>
<feature type="domain" description="Response regulatory" evidence="9">
    <location>
        <begin position="7"/>
        <end position="121"/>
    </location>
</feature>
<comment type="caution">
    <text evidence="10">The sequence shown here is derived from an EMBL/GenBank/DDBJ whole genome shotgun (WGS) entry which is preliminary data.</text>
</comment>
<evidence type="ECO:0000259" key="9">
    <source>
        <dbReference type="PROSITE" id="PS50110"/>
    </source>
</evidence>
<keyword evidence="6" id="KW-0804">Transcription</keyword>
<dbReference type="PANTHER" id="PTHR32071:SF99">
    <property type="entry name" value="TRANSCRIPTIONAL REGULATORY PROTEIN"/>
    <property type="match status" value="1"/>
</dbReference>
<dbReference type="InterPro" id="IPR002197">
    <property type="entry name" value="HTH_Fis"/>
</dbReference>
<dbReference type="GO" id="GO:0043565">
    <property type="term" value="F:sequence-specific DNA binding"/>
    <property type="evidence" value="ECO:0007669"/>
    <property type="project" value="InterPro"/>
</dbReference>
<evidence type="ECO:0000256" key="3">
    <source>
        <dbReference type="ARBA" id="ARBA00023012"/>
    </source>
</evidence>